<evidence type="ECO:0000256" key="1">
    <source>
        <dbReference type="SAM" id="MobiDB-lite"/>
    </source>
</evidence>
<proteinExistence type="predicted"/>
<dbReference type="EMBL" id="LGRX02003661">
    <property type="protein sequence ID" value="KAK3281895.1"/>
    <property type="molecule type" value="Genomic_DNA"/>
</dbReference>
<protein>
    <submittedName>
        <fullName evidence="2">Uncharacterized protein</fullName>
    </submittedName>
</protein>
<feature type="compositionally biased region" description="Polar residues" evidence="1">
    <location>
        <begin position="7"/>
        <end position="34"/>
    </location>
</feature>
<dbReference type="Proteomes" id="UP001190700">
    <property type="component" value="Unassembled WGS sequence"/>
</dbReference>
<feature type="compositionally biased region" description="Polar residues" evidence="1">
    <location>
        <begin position="112"/>
        <end position="135"/>
    </location>
</feature>
<comment type="caution">
    <text evidence="2">The sequence shown here is derived from an EMBL/GenBank/DDBJ whole genome shotgun (WGS) entry which is preliminary data.</text>
</comment>
<organism evidence="2 3">
    <name type="scientific">Cymbomonas tetramitiformis</name>
    <dbReference type="NCBI Taxonomy" id="36881"/>
    <lineage>
        <taxon>Eukaryota</taxon>
        <taxon>Viridiplantae</taxon>
        <taxon>Chlorophyta</taxon>
        <taxon>Pyramimonadophyceae</taxon>
        <taxon>Pyramimonadales</taxon>
        <taxon>Pyramimonadaceae</taxon>
        <taxon>Cymbomonas</taxon>
    </lineage>
</organism>
<sequence length="242" mass="25498">MEPRSAGQATVASLSHLRSSAGANSHGTASLKATDTSRVRASDPGGMVAQRPAAGAWVDATSAKTIEDLKSEIRAIHNAITRGSDSVNAGLTSTDPHQRPASVASGARRGSHSGQQPSSPTMRRGSSAQSNNIARPSTAGYWPTLANEGLSALFSAQTFQAFALPTRSQGHRGTNISLVLPKLCLARPSKSIRQQAVFESSRARASLTQHPAGDDKEKAELEAKLQRYSFSKDAMQVRVALQ</sequence>
<dbReference type="AlphaFoldDB" id="A0AAE0GPT7"/>
<evidence type="ECO:0000313" key="3">
    <source>
        <dbReference type="Proteomes" id="UP001190700"/>
    </source>
</evidence>
<feature type="region of interest" description="Disordered" evidence="1">
    <location>
        <begin position="85"/>
        <end position="135"/>
    </location>
</feature>
<evidence type="ECO:0000313" key="2">
    <source>
        <dbReference type="EMBL" id="KAK3281895.1"/>
    </source>
</evidence>
<name>A0AAE0GPT7_9CHLO</name>
<accession>A0AAE0GPT7</accession>
<feature type="compositionally biased region" description="Polar residues" evidence="1">
    <location>
        <begin position="85"/>
        <end position="95"/>
    </location>
</feature>
<reference evidence="2 3" key="1">
    <citation type="journal article" date="2015" name="Genome Biol. Evol.">
        <title>Comparative Genomics of a Bacterivorous Green Alga Reveals Evolutionary Causalities and Consequences of Phago-Mixotrophic Mode of Nutrition.</title>
        <authorList>
            <person name="Burns J.A."/>
            <person name="Paasch A."/>
            <person name="Narechania A."/>
            <person name="Kim E."/>
        </authorList>
    </citation>
    <scope>NUCLEOTIDE SEQUENCE [LARGE SCALE GENOMIC DNA]</scope>
    <source>
        <strain evidence="2 3">PLY_AMNH</strain>
    </source>
</reference>
<keyword evidence="3" id="KW-1185">Reference proteome</keyword>
<gene>
    <name evidence="2" type="ORF">CYMTET_10339</name>
</gene>
<feature type="region of interest" description="Disordered" evidence="1">
    <location>
        <begin position="1"/>
        <end position="58"/>
    </location>
</feature>